<reference evidence="2" key="1">
    <citation type="submission" date="2011-07" db="EMBL/GenBank/DDBJ databases">
        <title>Divergent evolution of antigenic variation in African trypanosomes.</title>
        <authorList>
            <person name="Jackson A.P."/>
            <person name="Berry A."/>
            <person name="Allison H.C."/>
            <person name="Burton P."/>
            <person name="Anderson J."/>
            <person name="Aslett M."/>
            <person name="Brown R."/>
            <person name="Corton N."/>
            <person name="Harris D."/>
            <person name="Hauser H."/>
            <person name="Gamble J."/>
            <person name="Gilderthorp R."/>
            <person name="McQuillan J."/>
            <person name="Quail M.A."/>
            <person name="Sanders M."/>
            <person name="Van Tonder A."/>
            <person name="Ginger M.L."/>
            <person name="Donelson J.E."/>
            <person name="Field M.C."/>
            <person name="Barry J.D."/>
            <person name="Berriman M."/>
            <person name="Hertz-Fowler C."/>
        </authorList>
    </citation>
    <scope>NUCLEOTIDE SEQUENCE [LARGE SCALE GENOMIC DNA]</scope>
    <source>
        <strain evidence="2">IL3000</strain>
    </source>
</reference>
<organism evidence="1 2">
    <name type="scientific">Trypanosoma congolense (strain IL3000)</name>
    <dbReference type="NCBI Taxonomy" id="1068625"/>
    <lineage>
        <taxon>Eukaryota</taxon>
        <taxon>Discoba</taxon>
        <taxon>Euglenozoa</taxon>
        <taxon>Kinetoplastea</taxon>
        <taxon>Metakinetoplastina</taxon>
        <taxon>Trypanosomatida</taxon>
        <taxon>Trypanosomatidae</taxon>
        <taxon>Trypanosoma</taxon>
        <taxon>Nannomonas</taxon>
    </lineage>
</organism>
<comment type="caution">
    <text evidence="1">The sequence shown here is derived from an EMBL/GenBank/DDBJ whole genome shotgun (WGS) entry which is preliminary data.</text>
</comment>
<proteinExistence type="predicted"/>
<dbReference type="Proteomes" id="UP000000702">
    <property type="component" value="Unassembled WGS sequence"/>
</dbReference>
<gene>
    <name evidence="1" type="ORF">TCIL3000_0_30250</name>
</gene>
<name>F9W4L7_TRYCI</name>
<evidence type="ECO:0000313" key="2">
    <source>
        <dbReference type="Proteomes" id="UP000000702"/>
    </source>
</evidence>
<dbReference type="VEuPathDB" id="TriTrypDB:TcIL3000_0_30250"/>
<dbReference type="EMBL" id="CAEQ01000577">
    <property type="protein sequence ID" value="CCD12111.1"/>
    <property type="molecule type" value="Genomic_DNA"/>
</dbReference>
<keyword evidence="2" id="KW-1185">Reference proteome</keyword>
<accession>F9W4L7</accession>
<reference evidence="1 2" key="2">
    <citation type="journal article" date="2012" name="Proc. Natl. Acad. Sci. U.S.A.">
        <title>Antigenic diversity is generated by distinct evolutionary mechanisms in African trypanosome species.</title>
        <authorList>
            <person name="Jackson A.P."/>
            <person name="Berry A."/>
            <person name="Aslett M."/>
            <person name="Allison H.C."/>
            <person name="Burton P."/>
            <person name="Vavrova-Anderson J."/>
            <person name="Brown R."/>
            <person name="Browne H."/>
            <person name="Corton N."/>
            <person name="Hauser H."/>
            <person name="Gamble J."/>
            <person name="Gilderthorp R."/>
            <person name="Marcello L."/>
            <person name="McQuillan J."/>
            <person name="Otto T.D."/>
            <person name="Quail M.A."/>
            <person name="Sanders M.J."/>
            <person name="van Tonder A."/>
            <person name="Ginger M.L."/>
            <person name="Field M.C."/>
            <person name="Barry J.D."/>
            <person name="Hertz-Fowler C."/>
            <person name="Berriman M."/>
        </authorList>
    </citation>
    <scope>NUCLEOTIDE SEQUENCE [LARGE SCALE GENOMIC DNA]</scope>
    <source>
        <strain evidence="1 2">IL3000</strain>
    </source>
</reference>
<sequence length="758" mass="81901">MCRLLCAAPSASSSTLMGPRHEGPGEVLVSVLVFGDDELVFIVGTRDGEGREDTFIYFPCRRTGSTECSGAPGGGDARALVRELQRAAGVHDNQERREKDECGRCGKPHCSIAALSCLRVEGLQVILFFVLECDCFLLASFTVGKATLGAQGTNEAALRFGDGETASVTAVRWFTCDSNESVEYARARRQHFVPINALASSVNSTDVLGLAVTSNATATVHSQSFVPPPSLHTHKPIRMVSREGCGTLREQIWNTSVLRVAFVRVVGWVEYVEICWRSTITADASDSESSLWRELSGFDSLSVGALPLQVDDAVGVSGSFEGEVRTLHWMPYSYDYRQHHPLLAVLHQRASVVGDPLVDCLSICALVTSRQRRQNMQFCAGEDASWVASYEKECGACVSGPWRVDILTLAHPSFLLHTCDNAALLSRSNRTCYRSAGHVGDVLGVFLRPSHVMYPRSGILRRETAYKTWEPSAQRSLAAGEEVESFYFALFSECGEVARCPVGGFIESAVSFFVEQDEERRLSSATASFQRALAVVLAVQSGGAFVFLEVLSSTAFSEGKPGVTGVCNPGERSVTISVVARTVTVSMPQELRSFQHLHCLASMRWSGSKGSALLLAAHVEDKHVPEGKTGGKEAGGDLCCSFISIEMLRGKGGVHIRTRQTSTGESGYGGGKSGFPLHSGMPMLLEPTGINSVEYSVGAVRHAPLEPLCRCEAPALNVDHYLNASGARNSKDMEIVLFRSGDICLCRRAFLDGVHGVC</sequence>
<dbReference type="AlphaFoldDB" id="F9W4L7"/>
<feature type="non-terminal residue" evidence="1">
    <location>
        <position position="758"/>
    </location>
</feature>
<evidence type="ECO:0000313" key="1">
    <source>
        <dbReference type="EMBL" id="CCD12111.1"/>
    </source>
</evidence>
<protein>
    <submittedName>
        <fullName evidence="1">WGS project CAEQ00000000 data, annotated contig 1202</fullName>
    </submittedName>
</protein>